<dbReference type="RefSeq" id="WP_282333271.1">
    <property type="nucleotide sequence ID" value="NZ_JASBRG010000003.1"/>
</dbReference>
<dbReference type="Proteomes" id="UP001226434">
    <property type="component" value="Unassembled WGS sequence"/>
</dbReference>
<keyword evidence="2" id="KW-1185">Reference proteome</keyword>
<sequence>MKRSSQPAKRRLAAQAVNAAIAFTKTFTPYYMIKTRVHFFDNGQDLLWIDIVGMEPGVIKKVSPACSKVVANIYLGKVVHIPGAKIGRGLSIADPWNDFKVFRTSHIVSAIKEL</sequence>
<protein>
    <submittedName>
        <fullName evidence="1">Uncharacterized protein</fullName>
    </submittedName>
</protein>
<dbReference type="EMBL" id="JASBRG010000003">
    <property type="protein sequence ID" value="MDI3319156.1"/>
    <property type="molecule type" value="Genomic_DNA"/>
</dbReference>
<accession>A0ABT6R9J7</accession>
<organism evidence="1 2">
    <name type="scientific">Pinibacter soli</name>
    <dbReference type="NCBI Taxonomy" id="3044211"/>
    <lineage>
        <taxon>Bacteria</taxon>
        <taxon>Pseudomonadati</taxon>
        <taxon>Bacteroidota</taxon>
        <taxon>Chitinophagia</taxon>
        <taxon>Chitinophagales</taxon>
        <taxon>Chitinophagaceae</taxon>
        <taxon>Pinibacter</taxon>
    </lineage>
</organism>
<evidence type="ECO:0000313" key="1">
    <source>
        <dbReference type="EMBL" id="MDI3319156.1"/>
    </source>
</evidence>
<proteinExistence type="predicted"/>
<evidence type="ECO:0000313" key="2">
    <source>
        <dbReference type="Proteomes" id="UP001226434"/>
    </source>
</evidence>
<comment type="caution">
    <text evidence="1">The sequence shown here is derived from an EMBL/GenBank/DDBJ whole genome shotgun (WGS) entry which is preliminary data.</text>
</comment>
<name>A0ABT6R9J7_9BACT</name>
<reference evidence="1 2" key="1">
    <citation type="submission" date="2023-05" db="EMBL/GenBank/DDBJ databases">
        <title>Genome sequence of Pinibacter sp. MAH-24.</title>
        <authorList>
            <person name="Huq M.A."/>
        </authorList>
    </citation>
    <scope>NUCLEOTIDE SEQUENCE [LARGE SCALE GENOMIC DNA]</scope>
    <source>
        <strain evidence="1 2">MAH-24</strain>
    </source>
</reference>
<gene>
    <name evidence="1" type="ORF">QJ048_05195</name>
</gene>